<name>A0A674G987_TAEGU</name>
<feature type="compositionally biased region" description="Polar residues" evidence="1">
    <location>
        <begin position="261"/>
        <end position="281"/>
    </location>
</feature>
<dbReference type="OMA" id="CPLLQYG"/>
<dbReference type="GO" id="GO:0000731">
    <property type="term" value="P:DNA synthesis involved in DNA repair"/>
    <property type="evidence" value="ECO:0007669"/>
    <property type="project" value="Ensembl"/>
</dbReference>
<feature type="compositionally biased region" description="Low complexity" evidence="1">
    <location>
        <begin position="8"/>
        <end position="23"/>
    </location>
</feature>
<feature type="region of interest" description="Disordered" evidence="1">
    <location>
        <begin position="686"/>
        <end position="782"/>
    </location>
</feature>
<feature type="compositionally biased region" description="Pro residues" evidence="1">
    <location>
        <begin position="454"/>
        <end position="479"/>
    </location>
</feature>
<proteinExistence type="predicted"/>
<reference evidence="3" key="3">
    <citation type="submission" date="2025-09" db="UniProtKB">
        <authorList>
            <consortium name="Ensembl"/>
        </authorList>
    </citation>
    <scope>IDENTIFICATION</scope>
</reference>
<feature type="region of interest" description="Disordered" evidence="1">
    <location>
        <begin position="493"/>
        <end position="512"/>
    </location>
</feature>
<gene>
    <name evidence="3" type="primary">HROB</name>
</gene>
<reference evidence="3" key="2">
    <citation type="submission" date="2025-08" db="UniProtKB">
        <authorList>
            <consortium name="Ensembl"/>
        </authorList>
    </citation>
    <scope>IDENTIFICATION</scope>
</reference>
<dbReference type="GeneTree" id="ENSGT00400000022305"/>
<organism evidence="3 4">
    <name type="scientific">Taeniopygia guttata</name>
    <name type="common">Zebra finch</name>
    <name type="synonym">Poephila guttata</name>
    <dbReference type="NCBI Taxonomy" id="59729"/>
    <lineage>
        <taxon>Eukaryota</taxon>
        <taxon>Metazoa</taxon>
        <taxon>Chordata</taxon>
        <taxon>Craniata</taxon>
        <taxon>Vertebrata</taxon>
        <taxon>Euteleostomi</taxon>
        <taxon>Archelosauria</taxon>
        <taxon>Archosauria</taxon>
        <taxon>Dinosauria</taxon>
        <taxon>Saurischia</taxon>
        <taxon>Theropoda</taxon>
        <taxon>Coelurosauria</taxon>
        <taxon>Aves</taxon>
        <taxon>Neognathae</taxon>
        <taxon>Neoaves</taxon>
        <taxon>Telluraves</taxon>
        <taxon>Australaves</taxon>
        <taxon>Passeriformes</taxon>
        <taxon>Passeroidea</taxon>
        <taxon>Estrildidae</taxon>
        <taxon>Estrildinae</taxon>
        <taxon>Taeniopygia</taxon>
    </lineage>
</organism>
<accession>A0A674G987</accession>
<feature type="region of interest" description="Disordered" evidence="1">
    <location>
        <begin position="1"/>
        <end position="169"/>
    </location>
</feature>
<feature type="compositionally biased region" description="Low complexity" evidence="1">
    <location>
        <begin position="383"/>
        <end position="397"/>
    </location>
</feature>
<feature type="region of interest" description="Disordered" evidence="1">
    <location>
        <begin position="334"/>
        <end position="360"/>
    </location>
</feature>
<dbReference type="Pfam" id="PF15072">
    <property type="entry name" value="HROB"/>
    <property type="match status" value="1"/>
</dbReference>
<feature type="compositionally biased region" description="Low complexity" evidence="1">
    <location>
        <begin position="31"/>
        <end position="46"/>
    </location>
</feature>
<feature type="compositionally biased region" description="Gly residues" evidence="1">
    <location>
        <begin position="57"/>
        <end position="70"/>
    </location>
</feature>
<evidence type="ECO:0000256" key="1">
    <source>
        <dbReference type="SAM" id="MobiDB-lite"/>
    </source>
</evidence>
<dbReference type="GO" id="GO:0000725">
    <property type="term" value="P:recombinational repair"/>
    <property type="evidence" value="ECO:0007669"/>
    <property type="project" value="InterPro"/>
</dbReference>
<dbReference type="InterPro" id="IPR058570">
    <property type="entry name" value="HROB_OB"/>
</dbReference>
<reference evidence="3 4" key="1">
    <citation type="journal article" date="2010" name="Nature">
        <title>The genome of a songbird.</title>
        <authorList>
            <person name="Warren W.C."/>
            <person name="Clayton D.F."/>
            <person name="Ellegren H."/>
            <person name="Arnold A.P."/>
            <person name="Hillier L.W."/>
            <person name="Kunstner A."/>
            <person name="Searle S."/>
            <person name="White S."/>
            <person name="Vilella A.J."/>
            <person name="Fairley S."/>
            <person name="Heger A."/>
            <person name="Kong L."/>
            <person name="Ponting C.P."/>
            <person name="Jarvis E.D."/>
            <person name="Mello C.V."/>
            <person name="Minx P."/>
            <person name="Lovell P."/>
            <person name="Velho T.A."/>
            <person name="Ferris M."/>
            <person name="Balakrishnan C.N."/>
            <person name="Sinha S."/>
            <person name="Blatti C."/>
            <person name="London S.E."/>
            <person name="Li Y."/>
            <person name="Lin Y.C."/>
            <person name="George J."/>
            <person name="Sweedler J."/>
            <person name="Southey B."/>
            <person name="Gunaratne P."/>
            <person name="Watson M."/>
            <person name="Nam K."/>
            <person name="Backstrom N."/>
            <person name="Smeds L."/>
            <person name="Nabholz B."/>
            <person name="Itoh Y."/>
            <person name="Whitney O."/>
            <person name="Pfenning A.R."/>
            <person name="Howard J."/>
            <person name="Volker M."/>
            <person name="Skinner B.M."/>
            <person name="Griffin D.K."/>
            <person name="Ye L."/>
            <person name="McLaren W.M."/>
            <person name="Flicek P."/>
            <person name="Quesada V."/>
            <person name="Velasco G."/>
            <person name="Lopez-Otin C."/>
            <person name="Puente X.S."/>
            <person name="Olender T."/>
            <person name="Lancet D."/>
            <person name="Smit A.F."/>
            <person name="Hubley R."/>
            <person name="Konkel M.K."/>
            <person name="Walker J.A."/>
            <person name="Batzer M.A."/>
            <person name="Gu W."/>
            <person name="Pollock D.D."/>
            <person name="Chen L."/>
            <person name="Cheng Z."/>
            <person name="Eichler E.E."/>
            <person name="Stapley J."/>
            <person name="Slate J."/>
            <person name="Ekblom R."/>
            <person name="Birkhead T."/>
            <person name="Burke T."/>
            <person name="Burt D."/>
            <person name="Scharff C."/>
            <person name="Adam I."/>
            <person name="Richard H."/>
            <person name="Sultan M."/>
            <person name="Soldatov A."/>
            <person name="Lehrach H."/>
            <person name="Edwards S.V."/>
            <person name="Yang S.P."/>
            <person name="Li X."/>
            <person name="Graves T."/>
            <person name="Fulton L."/>
            <person name="Nelson J."/>
            <person name="Chinwalla A."/>
            <person name="Hou S."/>
            <person name="Mardis E.R."/>
            <person name="Wilson R.K."/>
        </authorList>
    </citation>
    <scope>NUCLEOTIDE SEQUENCE [LARGE SCALE GENOMIC DNA]</scope>
</reference>
<feature type="compositionally biased region" description="Low complexity" evidence="1">
    <location>
        <begin position="148"/>
        <end position="164"/>
    </location>
</feature>
<dbReference type="GO" id="GO:0036297">
    <property type="term" value="P:interstrand cross-link repair"/>
    <property type="evidence" value="ECO:0007669"/>
    <property type="project" value="Ensembl"/>
</dbReference>
<protein>
    <submittedName>
        <fullName evidence="3">Homologous recombination factor with OB-fold</fullName>
    </submittedName>
</protein>
<dbReference type="GO" id="GO:0090734">
    <property type="term" value="C:site of DNA damage"/>
    <property type="evidence" value="ECO:0007669"/>
    <property type="project" value="Ensembl"/>
</dbReference>
<evidence type="ECO:0000313" key="4">
    <source>
        <dbReference type="Proteomes" id="UP000007754"/>
    </source>
</evidence>
<feature type="region of interest" description="Disordered" evidence="1">
    <location>
        <begin position="374"/>
        <end position="482"/>
    </location>
</feature>
<dbReference type="PANTHER" id="PTHR14523:SF1">
    <property type="entry name" value="HOMOLOGOUS RECOMBINATION OB-FOLD PROTEIN"/>
    <property type="match status" value="1"/>
</dbReference>
<keyword evidence="4" id="KW-1185">Reference proteome</keyword>
<sequence>HARGKGVRGPLRGGPAARGRPAPQGKLRPFPGAAGSSPGPAASASGAGPGSRRCHGNGPGAVLGCPGGVWGLHRGSSAGPGPCGVPPARCEAPPPPGAPSRTTETPGTTGGPQLACPSRPHSAPFPTVLPLPEALWDRRGAGGRGEGPPKSRGSPGCPGGPSRSWAAPGGALCIPAVISPQDFLSAVQDAENQFVIPGHSSPSVVPVPPSGPQTSGPHPSEPHPSEPHPSGPHPSEPQTSGPQTSEPHPREPQTIKPHPSGPQTSEPHPSGPQTSELQTSGPQPRRPPTLRPLAEHPVGLQGPPWRGAAPQAEPDNALFLAACRELEGPEVPLGAAAAPVPPGRHQKPPWKCAGKENAQECGVPKKLRVAEELVPGPGGLQDGQGLLPSPRLVLRPSAAGACAPRPPPSTGEPRGSGGSVPAPGAPCLRPVQAPLGRSSSSVPWTPPAQSCPQPRLPPRPPSGPPNPPVAPNAPGPPSVPVVTNHLVQLVAAASKAPTGPPRAPGPRESRRFPGPAGILPQQHSGKLLEEILVAAPQAPAHGAVAKPRAQALPSSPLPTEEDFGKGPWLAMKTELGLDERDPSCFLHTYSVVMVLRKAALKQLPKNKVPSMAVMIKSLTRSSAGAGAVFRDPTGEMQGTVHRLLLEQRQSELRAGSVLLLRQVGVFSPSHRNHYLNVTPNNLLRIFPPEPEGCSPRQVPGQAELSPEPPAQPTRAPEHRGQPRTGGHGAEQHPGGSSLRPASSDPSWEGPVGADGCDMDDLDGLLGELPEDFFSAPARVDCG</sequence>
<evidence type="ECO:0000313" key="3">
    <source>
        <dbReference type="Ensembl" id="ENSTGUP00000019095.1"/>
    </source>
</evidence>
<evidence type="ECO:0000259" key="2">
    <source>
        <dbReference type="Pfam" id="PF15072"/>
    </source>
</evidence>
<dbReference type="AlphaFoldDB" id="A0A674G987"/>
<dbReference type="InterPro" id="IPR028045">
    <property type="entry name" value="HROB"/>
</dbReference>
<feature type="region of interest" description="Disordered" evidence="1">
    <location>
        <begin position="194"/>
        <end position="313"/>
    </location>
</feature>
<feature type="compositionally biased region" description="Polar residues" evidence="1">
    <location>
        <begin position="437"/>
        <end position="451"/>
    </location>
</feature>
<dbReference type="InParanoid" id="A0A674G987"/>
<feature type="domain" description="Homologous recombination OB-fold protein OB-fold" evidence="2">
    <location>
        <begin position="606"/>
        <end position="689"/>
    </location>
</feature>
<dbReference type="Proteomes" id="UP000007754">
    <property type="component" value="Chromosome 27"/>
</dbReference>
<dbReference type="PANTHER" id="PTHR14523">
    <property type="entry name" value="UNCHARACTERIZED PROTEIN C17ORF53 HOMOLOG"/>
    <property type="match status" value="1"/>
</dbReference>
<dbReference type="Ensembl" id="ENSTGUT00000039052.1">
    <property type="protein sequence ID" value="ENSTGUP00000019095.1"/>
    <property type="gene ID" value="ENSTGUG00000027390.1"/>
</dbReference>